<evidence type="ECO:0000313" key="3">
    <source>
        <dbReference type="Proteomes" id="UP000016935"/>
    </source>
</evidence>
<feature type="region of interest" description="Disordered" evidence="1">
    <location>
        <begin position="160"/>
        <end position="185"/>
    </location>
</feature>
<feature type="region of interest" description="Disordered" evidence="1">
    <location>
        <begin position="21"/>
        <end position="117"/>
    </location>
</feature>
<dbReference type="EMBL" id="KB908537">
    <property type="protein sequence ID" value="EOA88655.1"/>
    <property type="molecule type" value="Genomic_DNA"/>
</dbReference>
<protein>
    <submittedName>
        <fullName evidence="2">Uncharacterized protein</fullName>
    </submittedName>
</protein>
<evidence type="ECO:0000256" key="1">
    <source>
        <dbReference type="SAM" id="MobiDB-lite"/>
    </source>
</evidence>
<keyword evidence="3" id="KW-1185">Reference proteome</keyword>
<dbReference type="GeneID" id="19404380"/>
<dbReference type="Proteomes" id="UP000016935">
    <property type="component" value="Unassembled WGS sequence"/>
</dbReference>
<accession>R0IV75</accession>
<organism evidence="2 3">
    <name type="scientific">Exserohilum turcicum (strain 28A)</name>
    <name type="common">Northern leaf blight fungus</name>
    <name type="synonym">Setosphaeria turcica</name>
    <dbReference type="NCBI Taxonomy" id="671987"/>
    <lineage>
        <taxon>Eukaryota</taxon>
        <taxon>Fungi</taxon>
        <taxon>Dikarya</taxon>
        <taxon>Ascomycota</taxon>
        <taxon>Pezizomycotina</taxon>
        <taxon>Dothideomycetes</taxon>
        <taxon>Pleosporomycetidae</taxon>
        <taxon>Pleosporales</taxon>
        <taxon>Pleosporineae</taxon>
        <taxon>Pleosporaceae</taxon>
        <taxon>Exserohilum</taxon>
    </lineage>
</organism>
<name>R0IV75_EXST2</name>
<reference evidence="2 3" key="2">
    <citation type="journal article" date="2013" name="PLoS Genet.">
        <title>Comparative genome structure, secondary metabolite, and effector coding capacity across Cochliobolus pathogens.</title>
        <authorList>
            <person name="Condon B.J."/>
            <person name="Leng Y."/>
            <person name="Wu D."/>
            <person name="Bushley K.E."/>
            <person name="Ohm R.A."/>
            <person name="Otillar R."/>
            <person name="Martin J."/>
            <person name="Schackwitz W."/>
            <person name="Grimwood J."/>
            <person name="MohdZainudin N."/>
            <person name="Xue C."/>
            <person name="Wang R."/>
            <person name="Manning V.A."/>
            <person name="Dhillon B."/>
            <person name="Tu Z.J."/>
            <person name="Steffenson B.J."/>
            <person name="Salamov A."/>
            <person name="Sun H."/>
            <person name="Lowry S."/>
            <person name="LaButti K."/>
            <person name="Han J."/>
            <person name="Copeland A."/>
            <person name="Lindquist E."/>
            <person name="Barry K."/>
            <person name="Schmutz J."/>
            <person name="Baker S.E."/>
            <person name="Ciuffetti L.M."/>
            <person name="Grigoriev I.V."/>
            <person name="Zhong S."/>
            <person name="Turgeon B.G."/>
        </authorList>
    </citation>
    <scope>NUCLEOTIDE SEQUENCE [LARGE SCALE GENOMIC DNA]</scope>
    <source>
        <strain evidence="3">28A</strain>
    </source>
</reference>
<evidence type="ECO:0000313" key="2">
    <source>
        <dbReference type="EMBL" id="EOA88655.1"/>
    </source>
</evidence>
<sequence>MTEQDSLDMWIAKARLKIYGPSADQNVEKQEDKIAKDNPKMSAMPTHNHLYKPQPLRIIKVTSKPAPPSSSHHPKTSCPPSAPPVEYSPAASLSIEPDPDVIPTPPFPGRSSSGSRIIRTTHAPFPASASQQLLAQMNISRKPASPREEDLLHQMATLHALQGTQGFGMRRLEEEERRGRRKLRK</sequence>
<proteinExistence type="predicted"/>
<dbReference type="RefSeq" id="XP_008023762.1">
    <property type="nucleotide sequence ID" value="XM_008025571.1"/>
</dbReference>
<dbReference type="AlphaFoldDB" id="R0IV75"/>
<feature type="compositionally biased region" description="Basic and acidic residues" evidence="1">
    <location>
        <begin position="26"/>
        <end position="39"/>
    </location>
</feature>
<dbReference type="HOGENOM" id="CLU_1462189_0_0_1"/>
<reference evidence="2 3" key="1">
    <citation type="journal article" date="2012" name="PLoS Pathog.">
        <title>Diverse lifestyles and strategies of plant pathogenesis encoded in the genomes of eighteen Dothideomycetes fungi.</title>
        <authorList>
            <person name="Ohm R.A."/>
            <person name="Feau N."/>
            <person name="Henrissat B."/>
            <person name="Schoch C.L."/>
            <person name="Horwitz B.A."/>
            <person name="Barry K.W."/>
            <person name="Condon B.J."/>
            <person name="Copeland A.C."/>
            <person name="Dhillon B."/>
            <person name="Glaser F."/>
            <person name="Hesse C.N."/>
            <person name="Kosti I."/>
            <person name="LaButti K."/>
            <person name="Lindquist E.A."/>
            <person name="Lucas S."/>
            <person name="Salamov A.A."/>
            <person name="Bradshaw R.E."/>
            <person name="Ciuffetti L."/>
            <person name="Hamelin R.C."/>
            <person name="Kema G.H.J."/>
            <person name="Lawrence C."/>
            <person name="Scott J.A."/>
            <person name="Spatafora J.W."/>
            <person name="Turgeon B.G."/>
            <person name="de Wit P.J.G.M."/>
            <person name="Zhong S."/>
            <person name="Goodwin S.B."/>
            <person name="Grigoriev I.V."/>
        </authorList>
    </citation>
    <scope>NUCLEOTIDE SEQUENCE [LARGE SCALE GENOMIC DNA]</scope>
    <source>
        <strain evidence="3">28A</strain>
    </source>
</reference>
<gene>
    <name evidence="2" type="ORF">SETTUDRAFT_38693</name>
</gene>